<dbReference type="AlphaFoldDB" id="A0A6J7KFX0"/>
<dbReference type="InterPro" id="IPR035172">
    <property type="entry name" value="DUF5302"/>
</dbReference>
<evidence type="ECO:0000256" key="1">
    <source>
        <dbReference type="SAM" id="MobiDB-lite"/>
    </source>
</evidence>
<proteinExistence type="predicted"/>
<feature type="compositionally biased region" description="Basic and acidic residues" evidence="1">
    <location>
        <begin position="14"/>
        <end position="28"/>
    </location>
</feature>
<organism evidence="2">
    <name type="scientific">freshwater metagenome</name>
    <dbReference type="NCBI Taxonomy" id="449393"/>
    <lineage>
        <taxon>unclassified sequences</taxon>
        <taxon>metagenomes</taxon>
        <taxon>ecological metagenomes</taxon>
    </lineage>
</organism>
<reference evidence="2" key="1">
    <citation type="submission" date="2020-05" db="EMBL/GenBank/DDBJ databases">
        <authorList>
            <person name="Chiriac C."/>
            <person name="Salcher M."/>
            <person name="Ghai R."/>
            <person name="Kavagutti S V."/>
        </authorList>
    </citation>
    <scope>NUCLEOTIDE SEQUENCE</scope>
</reference>
<feature type="compositionally biased region" description="Low complexity" evidence="1">
    <location>
        <begin position="32"/>
        <end position="47"/>
    </location>
</feature>
<sequence>MAPSPESPETPSDDDFREKYKAALEAKKNKSGHGSAAPTSTGSSGSGQANRSGGKREFRRKSGG</sequence>
<name>A0A6J7KFX0_9ZZZZ</name>
<evidence type="ECO:0000313" key="2">
    <source>
        <dbReference type="EMBL" id="CAB4954467.1"/>
    </source>
</evidence>
<gene>
    <name evidence="2" type="ORF">UFOPK3773_01601</name>
</gene>
<dbReference type="Pfam" id="PF17227">
    <property type="entry name" value="DUF5302"/>
    <property type="match status" value="1"/>
</dbReference>
<protein>
    <submittedName>
        <fullName evidence="2">Unannotated protein</fullName>
    </submittedName>
</protein>
<dbReference type="EMBL" id="CAFBNF010000202">
    <property type="protein sequence ID" value="CAB4954467.1"/>
    <property type="molecule type" value="Genomic_DNA"/>
</dbReference>
<accession>A0A6J7KFX0</accession>
<feature type="region of interest" description="Disordered" evidence="1">
    <location>
        <begin position="1"/>
        <end position="64"/>
    </location>
</feature>